<proteinExistence type="predicted"/>
<protein>
    <submittedName>
        <fullName evidence="1">Uncharacterized protein</fullName>
    </submittedName>
</protein>
<name>A0A4C1W0U7_EUMVA</name>
<dbReference type="EMBL" id="BGZK01000442">
    <property type="protein sequence ID" value="GBP43774.1"/>
    <property type="molecule type" value="Genomic_DNA"/>
</dbReference>
<evidence type="ECO:0000313" key="1">
    <source>
        <dbReference type="EMBL" id="GBP43774.1"/>
    </source>
</evidence>
<accession>A0A4C1W0U7</accession>
<dbReference type="OrthoDB" id="7510738at2759"/>
<gene>
    <name evidence="1" type="ORF">EVAR_28949_1</name>
</gene>
<sequence>MEPTFAGLSTEAGCLTCHLLPTQLLQVTTTLFSFVYFIISKTTCYACVSCVRPLSLFYSDVSADRVEERSLVLRSRSHARLGRNATMSRAFSCVQPAFIDL</sequence>
<organism evidence="1 2">
    <name type="scientific">Eumeta variegata</name>
    <name type="common">Bagworm moth</name>
    <name type="synonym">Eumeta japonica</name>
    <dbReference type="NCBI Taxonomy" id="151549"/>
    <lineage>
        <taxon>Eukaryota</taxon>
        <taxon>Metazoa</taxon>
        <taxon>Ecdysozoa</taxon>
        <taxon>Arthropoda</taxon>
        <taxon>Hexapoda</taxon>
        <taxon>Insecta</taxon>
        <taxon>Pterygota</taxon>
        <taxon>Neoptera</taxon>
        <taxon>Endopterygota</taxon>
        <taxon>Lepidoptera</taxon>
        <taxon>Glossata</taxon>
        <taxon>Ditrysia</taxon>
        <taxon>Tineoidea</taxon>
        <taxon>Psychidae</taxon>
        <taxon>Oiketicinae</taxon>
        <taxon>Eumeta</taxon>
    </lineage>
</organism>
<dbReference type="Proteomes" id="UP000299102">
    <property type="component" value="Unassembled WGS sequence"/>
</dbReference>
<reference evidence="1 2" key="1">
    <citation type="journal article" date="2019" name="Commun. Biol.">
        <title>The bagworm genome reveals a unique fibroin gene that provides high tensile strength.</title>
        <authorList>
            <person name="Kono N."/>
            <person name="Nakamura H."/>
            <person name="Ohtoshi R."/>
            <person name="Tomita M."/>
            <person name="Numata K."/>
            <person name="Arakawa K."/>
        </authorList>
    </citation>
    <scope>NUCLEOTIDE SEQUENCE [LARGE SCALE GENOMIC DNA]</scope>
</reference>
<comment type="caution">
    <text evidence="1">The sequence shown here is derived from an EMBL/GenBank/DDBJ whole genome shotgun (WGS) entry which is preliminary data.</text>
</comment>
<keyword evidence="2" id="KW-1185">Reference proteome</keyword>
<evidence type="ECO:0000313" key="2">
    <source>
        <dbReference type="Proteomes" id="UP000299102"/>
    </source>
</evidence>
<dbReference type="AlphaFoldDB" id="A0A4C1W0U7"/>